<dbReference type="EMBL" id="JABASA010000008">
    <property type="protein sequence ID" value="NMD49076.1"/>
    <property type="molecule type" value="Genomic_DNA"/>
</dbReference>
<dbReference type="Pfam" id="PF01509">
    <property type="entry name" value="TruB_N"/>
    <property type="match status" value="1"/>
</dbReference>
<dbReference type="GO" id="GO:0031119">
    <property type="term" value="P:tRNA pseudouridine synthesis"/>
    <property type="evidence" value="ECO:0007669"/>
    <property type="project" value="UniProtKB-UniRule"/>
</dbReference>
<evidence type="ECO:0000256" key="5">
    <source>
        <dbReference type="HAMAP-Rule" id="MF_01080"/>
    </source>
</evidence>
<dbReference type="NCBIfam" id="TIGR00431">
    <property type="entry name" value="TruB"/>
    <property type="match status" value="1"/>
</dbReference>
<dbReference type="InterPro" id="IPR020103">
    <property type="entry name" value="PsdUridine_synth_cat_dom_sf"/>
</dbReference>
<evidence type="ECO:0000313" key="7">
    <source>
        <dbReference type="EMBL" id="NMD49076.1"/>
    </source>
</evidence>
<dbReference type="PANTHER" id="PTHR13767">
    <property type="entry name" value="TRNA-PSEUDOURIDINE SYNTHASE"/>
    <property type="match status" value="1"/>
</dbReference>
<dbReference type="CDD" id="cd02573">
    <property type="entry name" value="PseudoU_synth_EcTruB"/>
    <property type="match status" value="1"/>
</dbReference>
<feature type="domain" description="Pseudouridine synthase II N-terminal" evidence="6">
    <location>
        <begin position="24"/>
        <end position="178"/>
    </location>
</feature>
<evidence type="ECO:0000256" key="3">
    <source>
        <dbReference type="ARBA" id="ARBA00022694"/>
    </source>
</evidence>
<dbReference type="InterPro" id="IPR002501">
    <property type="entry name" value="PsdUridine_synth_N"/>
</dbReference>
<evidence type="ECO:0000256" key="1">
    <source>
        <dbReference type="ARBA" id="ARBA00000385"/>
    </source>
</evidence>
<dbReference type="Gene3D" id="3.30.2350.10">
    <property type="entry name" value="Pseudouridine synthase"/>
    <property type="match status" value="1"/>
</dbReference>
<dbReference type="HAMAP" id="MF_01080">
    <property type="entry name" value="TruB_bact"/>
    <property type="match status" value="1"/>
</dbReference>
<comment type="similarity">
    <text evidence="2 5">Belongs to the pseudouridine synthase TruB family. Type 1 subfamily.</text>
</comment>
<accession>A0A7X9QFN2</accession>
<evidence type="ECO:0000313" key="8">
    <source>
        <dbReference type="Proteomes" id="UP000532121"/>
    </source>
</evidence>
<proteinExistence type="inferred from homology"/>
<gene>
    <name evidence="5 7" type="primary">truB</name>
    <name evidence="7" type="ORF">HHO37_05190</name>
</gene>
<dbReference type="FunFam" id="3.30.2350.10:FF:000011">
    <property type="entry name" value="tRNA pseudouridine synthase B"/>
    <property type="match status" value="1"/>
</dbReference>
<dbReference type="GO" id="GO:0003723">
    <property type="term" value="F:RNA binding"/>
    <property type="evidence" value="ECO:0007669"/>
    <property type="project" value="InterPro"/>
</dbReference>
<evidence type="ECO:0000259" key="6">
    <source>
        <dbReference type="Pfam" id="PF01509"/>
    </source>
</evidence>
<keyword evidence="4 5" id="KW-0413">Isomerase</keyword>
<dbReference type="Proteomes" id="UP000532121">
    <property type="component" value="Unassembled WGS sequence"/>
</dbReference>
<dbReference type="EC" id="5.4.99.25" evidence="5"/>
<name>A0A7X9QFN2_STRRT</name>
<dbReference type="GO" id="GO:0160148">
    <property type="term" value="F:tRNA pseudouridine(55) synthase activity"/>
    <property type="evidence" value="ECO:0007669"/>
    <property type="project" value="UniProtKB-EC"/>
</dbReference>
<evidence type="ECO:0000256" key="4">
    <source>
        <dbReference type="ARBA" id="ARBA00023235"/>
    </source>
</evidence>
<dbReference type="AlphaFoldDB" id="A0A7X9QFN2"/>
<dbReference type="SUPFAM" id="SSF55120">
    <property type="entry name" value="Pseudouridine synthase"/>
    <property type="match status" value="1"/>
</dbReference>
<dbReference type="InterPro" id="IPR014780">
    <property type="entry name" value="tRNA_psdUridine_synth_TruB"/>
</dbReference>
<comment type="caution">
    <text evidence="7">The sequence shown here is derived from an EMBL/GenBank/DDBJ whole genome shotgun (WGS) entry which is preliminary data.</text>
</comment>
<dbReference type="PANTHER" id="PTHR13767:SF2">
    <property type="entry name" value="PSEUDOURIDYLATE SYNTHASE TRUB1"/>
    <property type="match status" value="1"/>
</dbReference>
<reference evidence="7 8" key="1">
    <citation type="submission" date="2020-04" db="EMBL/GenBank/DDBJ databases">
        <title>MicrobeNet Type strains.</title>
        <authorList>
            <person name="Nicholson A.C."/>
        </authorList>
    </citation>
    <scope>NUCLEOTIDE SEQUENCE [LARGE SCALE GENOMIC DNA]</scope>
    <source>
        <strain evidence="7 8">DSM 22768</strain>
    </source>
</reference>
<sequence>MISGIINLKKEAGMTSHDAVFKLRKILHEKKIGHGGTLDPDVVGVLPIAVGKATRVLEYMTEAGKVYEGQVTLGFSTTTEDVSGDIIERTPVDKHLTTEDVDAAMSAFVGQINQTPPMYSAVKVNGKKLYEYARAGQAVERPQRQVMIYDFKRTSHLMFEDDCCRFDFRVSCSKGTYVRTLAVDLGARLGYASHMSFLERTAAAGLKLEDALSLNEAAEKTAAGDFSFILPIEYGVLSLPRAELSKEQVHEISFGRQITLFQKDALLAAFDEKKLVAVLEKRGALYQPKKVFL</sequence>
<protein>
    <recommendedName>
        <fullName evidence="5">tRNA pseudouridine synthase B</fullName>
        <ecNumber evidence="5">5.4.99.25</ecNumber>
    </recommendedName>
    <alternativeName>
        <fullName evidence="5">tRNA pseudouridine(55) synthase</fullName>
        <shortName evidence="5">Psi55 synthase</shortName>
    </alternativeName>
    <alternativeName>
        <fullName evidence="5">tRNA pseudouridylate synthase</fullName>
    </alternativeName>
    <alternativeName>
        <fullName evidence="5">tRNA-uridine isomerase</fullName>
    </alternativeName>
</protein>
<feature type="active site" description="Nucleophile" evidence="5">
    <location>
        <position position="39"/>
    </location>
</feature>
<dbReference type="GO" id="GO:1990481">
    <property type="term" value="P:mRNA pseudouridine synthesis"/>
    <property type="evidence" value="ECO:0007669"/>
    <property type="project" value="TreeGrafter"/>
</dbReference>
<comment type="function">
    <text evidence="5">Responsible for synthesis of pseudouridine from uracil-55 in the psi GC loop of transfer RNAs.</text>
</comment>
<organism evidence="7 8">
    <name type="scientific">Streptococcus ratti</name>
    <dbReference type="NCBI Taxonomy" id="1341"/>
    <lineage>
        <taxon>Bacteria</taxon>
        <taxon>Bacillati</taxon>
        <taxon>Bacillota</taxon>
        <taxon>Bacilli</taxon>
        <taxon>Lactobacillales</taxon>
        <taxon>Streptococcaceae</taxon>
        <taxon>Streptococcus</taxon>
    </lineage>
</organism>
<dbReference type="RefSeq" id="WP_193523436.1">
    <property type="nucleotide sequence ID" value="NZ_JABASA010000008.1"/>
</dbReference>
<keyword evidence="3 5" id="KW-0819">tRNA processing</keyword>
<comment type="catalytic activity">
    <reaction evidence="1 5">
        <text>uridine(55) in tRNA = pseudouridine(55) in tRNA</text>
        <dbReference type="Rhea" id="RHEA:42532"/>
        <dbReference type="Rhea" id="RHEA-COMP:10101"/>
        <dbReference type="Rhea" id="RHEA-COMP:10102"/>
        <dbReference type="ChEBI" id="CHEBI:65314"/>
        <dbReference type="ChEBI" id="CHEBI:65315"/>
        <dbReference type="EC" id="5.4.99.25"/>
    </reaction>
</comment>
<evidence type="ECO:0000256" key="2">
    <source>
        <dbReference type="ARBA" id="ARBA00005642"/>
    </source>
</evidence>